<evidence type="ECO:0000313" key="1">
    <source>
        <dbReference type="EMBL" id="PAV23281.1"/>
    </source>
</evidence>
<dbReference type="AlphaFoldDB" id="A0A286UUM8"/>
<organism evidence="1 2">
    <name type="scientific">Pyrrhoderma noxium</name>
    <dbReference type="NCBI Taxonomy" id="2282107"/>
    <lineage>
        <taxon>Eukaryota</taxon>
        <taxon>Fungi</taxon>
        <taxon>Dikarya</taxon>
        <taxon>Basidiomycota</taxon>
        <taxon>Agaricomycotina</taxon>
        <taxon>Agaricomycetes</taxon>
        <taxon>Hymenochaetales</taxon>
        <taxon>Hymenochaetaceae</taxon>
        <taxon>Pyrrhoderma</taxon>
    </lineage>
</organism>
<dbReference type="Proteomes" id="UP000217199">
    <property type="component" value="Unassembled WGS sequence"/>
</dbReference>
<sequence length="170" mass="19132">MLTRDDLNVDDEPFFAANSGRIAAMFHLYPILQARRSTAEVDIPNRHAVFLDIFWVIYSFIHVLGSGESLGSMCEQDVLLKAENLSLFRPSSLPPPTPSLAYQALFIETFDDPPSYSTHSPKSLITEQSLFPRGSWPLSICIPINHVPPYSQLCLEQTMRSPDVHWGPDD</sequence>
<accession>A0A286UUM8</accession>
<dbReference type="EMBL" id="NBII01000001">
    <property type="protein sequence ID" value="PAV23281.1"/>
    <property type="molecule type" value="Genomic_DNA"/>
</dbReference>
<gene>
    <name evidence="1" type="ORF">PNOK_0034900</name>
</gene>
<name>A0A286UUM8_9AGAM</name>
<proteinExistence type="predicted"/>
<evidence type="ECO:0000313" key="2">
    <source>
        <dbReference type="Proteomes" id="UP000217199"/>
    </source>
</evidence>
<dbReference type="InParanoid" id="A0A286UUM8"/>
<reference evidence="1 2" key="1">
    <citation type="journal article" date="2017" name="Mol. Ecol.">
        <title>Comparative and population genomic landscape of Phellinus noxius: A hypervariable fungus causing root rot in trees.</title>
        <authorList>
            <person name="Chung C.L."/>
            <person name="Lee T.J."/>
            <person name="Akiba M."/>
            <person name="Lee H.H."/>
            <person name="Kuo T.H."/>
            <person name="Liu D."/>
            <person name="Ke H.M."/>
            <person name="Yokoi T."/>
            <person name="Roa M.B."/>
            <person name="Lu M.J."/>
            <person name="Chang Y.Y."/>
            <person name="Ann P.J."/>
            <person name="Tsai J.N."/>
            <person name="Chen C.Y."/>
            <person name="Tzean S.S."/>
            <person name="Ota Y."/>
            <person name="Hattori T."/>
            <person name="Sahashi N."/>
            <person name="Liou R.F."/>
            <person name="Kikuchi T."/>
            <person name="Tsai I.J."/>
        </authorList>
    </citation>
    <scope>NUCLEOTIDE SEQUENCE [LARGE SCALE GENOMIC DNA]</scope>
    <source>
        <strain evidence="1 2">FFPRI411160</strain>
    </source>
</reference>
<keyword evidence="2" id="KW-1185">Reference proteome</keyword>
<protein>
    <submittedName>
        <fullName evidence="1">Uncharacterized protein</fullName>
    </submittedName>
</protein>
<comment type="caution">
    <text evidence="1">The sequence shown here is derived from an EMBL/GenBank/DDBJ whole genome shotgun (WGS) entry which is preliminary data.</text>
</comment>